<comment type="similarity">
    <text evidence="3">Belongs to the FdhD family.</text>
</comment>
<comment type="subcellular location">
    <subcellularLocation>
        <location evidence="3">Cytoplasm</location>
    </subcellularLocation>
</comment>
<dbReference type="InterPro" id="IPR003786">
    <property type="entry name" value="FdhD"/>
</dbReference>
<evidence type="ECO:0000313" key="5">
    <source>
        <dbReference type="Proteomes" id="UP000078596"/>
    </source>
</evidence>
<dbReference type="PANTHER" id="PTHR30592">
    <property type="entry name" value="FORMATE DEHYDROGENASE"/>
    <property type="match status" value="1"/>
</dbReference>
<name>A0A191ZK34_9GAMM</name>
<dbReference type="GO" id="GO:0006777">
    <property type="term" value="P:Mo-molybdopterin cofactor biosynthetic process"/>
    <property type="evidence" value="ECO:0007669"/>
    <property type="project" value="UniProtKB-UniRule"/>
</dbReference>
<comment type="caution">
    <text evidence="3">Lacks conserved residue(s) required for the propagation of feature annotation.</text>
</comment>
<evidence type="ECO:0000313" key="4">
    <source>
        <dbReference type="EMBL" id="ANJ68198.1"/>
    </source>
</evidence>
<dbReference type="GO" id="GO:0016783">
    <property type="term" value="F:sulfurtransferase activity"/>
    <property type="evidence" value="ECO:0007669"/>
    <property type="project" value="InterPro"/>
</dbReference>
<evidence type="ECO:0000256" key="1">
    <source>
        <dbReference type="ARBA" id="ARBA00022490"/>
    </source>
</evidence>
<dbReference type="AlphaFoldDB" id="A0A191ZK34"/>
<accession>A0A191ZK34</accession>
<dbReference type="Gene3D" id="3.10.20.10">
    <property type="match status" value="1"/>
</dbReference>
<dbReference type="GO" id="GO:0097163">
    <property type="term" value="F:sulfur carrier activity"/>
    <property type="evidence" value="ECO:0007669"/>
    <property type="project" value="UniProtKB-UniRule"/>
</dbReference>
<dbReference type="Gene3D" id="3.40.140.10">
    <property type="entry name" value="Cytidine Deaminase, domain 2"/>
    <property type="match status" value="1"/>
</dbReference>
<keyword evidence="5" id="KW-1185">Reference proteome</keyword>
<dbReference type="OrthoDB" id="3197277at2"/>
<dbReference type="KEGG" id="haz:A9404_00995"/>
<evidence type="ECO:0000256" key="3">
    <source>
        <dbReference type="HAMAP-Rule" id="MF_00187"/>
    </source>
</evidence>
<dbReference type="Pfam" id="PF02634">
    <property type="entry name" value="FdhD-NarQ"/>
    <property type="match status" value="1"/>
</dbReference>
<dbReference type="EMBL" id="CP016027">
    <property type="protein sequence ID" value="ANJ68198.1"/>
    <property type="molecule type" value="Genomic_DNA"/>
</dbReference>
<keyword evidence="1 3" id="KW-0963">Cytoplasm</keyword>
<comment type="function">
    <text evidence="3">Required for formate dehydrogenase (FDH) activity. Acts as a sulfur carrier protein that transfers sulfur from IscS to the molybdenum cofactor prior to its insertion into FDH.</text>
</comment>
<feature type="active site" description="Cysteine persulfide intermediate" evidence="3">
    <location>
        <position position="113"/>
    </location>
</feature>
<proteinExistence type="inferred from homology"/>
<dbReference type="GO" id="GO:0005737">
    <property type="term" value="C:cytoplasm"/>
    <property type="evidence" value="ECO:0007669"/>
    <property type="project" value="UniProtKB-SubCell"/>
</dbReference>
<dbReference type="PANTHER" id="PTHR30592:SF1">
    <property type="entry name" value="SULFUR CARRIER PROTEIN FDHD"/>
    <property type="match status" value="1"/>
</dbReference>
<sequence>MKSLSTCEPLQVAETSVRRIGADAGTLLRPIIEEVPIEIVCDGQSYAVMMVTPGDLRDFVTGFLMSEQLIVDVTGIRDLHLVDTPLGWRAEVVLSDGGGLTGRTRHRIGDSGCGLCGLGRLEQVARPLNPLTRGTPSPIPEPVLFQALADLEAYQPLNRACGGAHAAAAVHVTGDVHLVREDVGRHNALDKLIGAASRQGVDLRQGFVLLSSRCSYELVEKAIVAGIPMLVTLSVPTSMAIRRAVAHDLTLVSLARRDSMLVIHDPYGSIASEAVQ</sequence>
<dbReference type="PIRSF" id="PIRSF015626">
    <property type="entry name" value="FdhD"/>
    <property type="match status" value="1"/>
</dbReference>
<dbReference type="STRING" id="1860122.A9404_00995"/>
<protein>
    <recommendedName>
        <fullName evidence="3">Sulfur carrier protein FdhD</fullName>
    </recommendedName>
</protein>
<evidence type="ECO:0000256" key="2">
    <source>
        <dbReference type="ARBA" id="ARBA00023150"/>
    </source>
</evidence>
<dbReference type="InterPro" id="IPR016193">
    <property type="entry name" value="Cytidine_deaminase-like"/>
</dbReference>
<gene>
    <name evidence="3" type="primary">fdhD</name>
    <name evidence="4" type="ORF">A9404_00995</name>
</gene>
<organism evidence="4 5">
    <name type="scientific">Halothiobacillus diazotrophicus</name>
    <dbReference type="NCBI Taxonomy" id="1860122"/>
    <lineage>
        <taxon>Bacteria</taxon>
        <taxon>Pseudomonadati</taxon>
        <taxon>Pseudomonadota</taxon>
        <taxon>Gammaproteobacteria</taxon>
        <taxon>Chromatiales</taxon>
        <taxon>Halothiobacillaceae</taxon>
        <taxon>Halothiobacillus</taxon>
    </lineage>
</organism>
<dbReference type="NCBIfam" id="TIGR00129">
    <property type="entry name" value="fdhD_narQ"/>
    <property type="match status" value="1"/>
</dbReference>
<dbReference type="SUPFAM" id="SSF53927">
    <property type="entry name" value="Cytidine deaminase-like"/>
    <property type="match status" value="1"/>
</dbReference>
<keyword evidence="2 3" id="KW-0501">Molybdenum cofactor biosynthesis</keyword>
<dbReference type="HAMAP" id="MF_00187">
    <property type="entry name" value="FdhD"/>
    <property type="match status" value="1"/>
</dbReference>
<dbReference type="Proteomes" id="UP000078596">
    <property type="component" value="Chromosome"/>
</dbReference>
<reference evidence="4 5" key="1">
    <citation type="submission" date="2016-06" db="EMBL/GenBank/DDBJ databases">
        <title>Insight into the functional genes involving in sulfur oxidation in Pearl River water.</title>
        <authorList>
            <person name="Luo J."/>
            <person name="Tan X."/>
            <person name="Lin W."/>
        </authorList>
    </citation>
    <scope>NUCLEOTIDE SEQUENCE [LARGE SCALE GENOMIC DNA]</scope>
    <source>
        <strain evidence="4 5">LS2</strain>
    </source>
</reference>